<gene>
    <name evidence="5" type="ORF">AsAng_0045200</name>
</gene>
<dbReference type="AlphaFoldDB" id="A0A915YJ26"/>
<evidence type="ECO:0000256" key="3">
    <source>
        <dbReference type="ARBA" id="ARBA00023163"/>
    </source>
</evidence>
<dbReference type="InterPro" id="IPR036388">
    <property type="entry name" value="WH-like_DNA-bd_sf"/>
</dbReference>
<dbReference type="SUPFAM" id="SSF46785">
    <property type="entry name" value="Winged helix' DNA-binding domain"/>
    <property type="match status" value="1"/>
</dbReference>
<organism evidence="5 6">
    <name type="scientific">Aureispira anguillae</name>
    <dbReference type="NCBI Taxonomy" id="2864201"/>
    <lineage>
        <taxon>Bacteria</taxon>
        <taxon>Pseudomonadati</taxon>
        <taxon>Bacteroidota</taxon>
        <taxon>Saprospiria</taxon>
        <taxon>Saprospirales</taxon>
        <taxon>Saprospiraceae</taxon>
        <taxon>Aureispira</taxon>
    </lineage>
</organism>
<dbReference type="EMBL" id="AP026867">
    <property type="protein sequence ID" value="BDS13758.1"/>
    <property type="molecule type" value="Genomic_DNA"/>
</dbReference>
<proteinExistence type="predicted"/>
<dbReference type="KEGG" id="aup:AsAng_0045200"/>
<keyword evidence="3" id="KW-0804">Transcription</keyword>
<dbReference type="InterPro" id="IPR002577">
    <property type="entry name" value="HTH_HxlR"/>
</dbReference>
<keyword evidence="2" id="KW-0238">DNA-binding</keyword>
<keyword evidence="1" id="KW-0805">Transcription regulation</keyword>
<dbReference type="PANTHER" id="PTHR33204">
    <property type="entry name" value="TRANSCRIPTIONAL REGULATOR, MARR FAMILY"/>
    <property type="match status" value="1"/>
</dbReference>
<dbReference type="Gene3D" id="1.10.10.10">
    <property type="entry name" value="Winged helix-like DNA-binding domain superfamily/Winged helix DNA-binding domain"/>
    <property type="match status" value="1"/>
</dbReference>
<evidence type="ECO:0000313" key="5">
    <source>
        <dbReference type="EMBL" id="BDS13758.1"/>
    </source>
</evidence>
<evidence type="ECO:0000256" key="2">
    <source>
        <dbReference type="ARBA" id="ARBA00023125"/>
    </source>
</evidence>
<accession>A0A915YJ26</accession>
<name>A0A915YJ26_9BACT</name>
<dbReference type="InterPro" id="IPR036390">
    <property type="entry name" value="WH_DNA-bd_sf"/>
</dbReference>
<sequence length="118" mass="13634">MNPRNIPECPAATILALHDCLTVLNGKWKVPIIGALFFGPKRFNELETTIKKITPRMLSKELKELELNNIVQRNVYNTRPIRIEYELTESGKTLEPILEAMVEWGTQHRKETMSKTEN</sequence>
<feature type="domain" description="HTH hxlR-type" evidence="4">
    <location>
        <begin position="9"/>
        <end position="113"/>
    </location>
</feature>
<reference evidence="5" key="1">
    <citation type="submission" date="2022-09" db="EMBL/GenBank/DDBJ databases">
        <title>Aureispira anguillicida sp. nov., isolated from Leptocephalus of Japanese eel Anguilla japonica.</title>
        <authorList>
            <person name="Yuasa K."/>
            <person name="Mekata T."/>
            <person name="Ikunari K."/>
        </authorList>
    </citation>
    <scope>NUCLEOTIDE SEQUENCE</scope>
    <source>
        <strain evidence="5">EL160426</strain>
    </source>
</reference>
<protein>
    <submittedName>
        <fullName evidence="5">Helix-turn-helix transcriptional regulator</fullName>
    </submittedName>
</protein>
<evidence type="ECO:0000256" key="1">
    <source>
        <dbReference type="ARBA" id="ARBA00023015"/>
    </source>
</evidence>
<evidence type="ECO:0000313" key="6">
    <source>
        <dbReference type="Proteomes" id="UP001060919"/>
    </source>
</evidence>
<keyword evidence="6" id="KW-1185">Reference proteome</keyword>
<dbReference type="RefSeq" id="WP_264789010.1">
    <property type="nucleotide sequence ID" value="NZ_AP026867.1"/>
</dbReference>
<dbReference type="Pfam" id="PF01638">
    <property type="entry name" value="HxlR"/>
    <property type="match status" value="1"/>
</dbReference>
<dbReference type="PROSITE" id="PS51118">
    <property type="entry name" value="HTH_HXLR"/>
    <property type="match status" value="1"/>
</dbReference>
<dbReference type="GO" id="GO:0003677">
    <property type="term" value="F:DNA binding"/>
    <property type="evidence" value="ECO:0007669"/>
    <property type="project" value="UniProtKB-KW"/>
</dbReference>
<evidence type="ECO:0000259" key="4">
    <source>
        <dbReference type="PROSITE" id="PS51118"/>
    </source>
</evidence>
<dbReference type="Proteomes" id="UP001060919">
    <property type="component" value="Chromosome"/>
</dbReference>